<sequence>MEEGQSSNEKRKVMVAISESEYSRHALEWALEYFHDMFVDAEVVIFNAQSTKDYSYVYAYAAGVTSPELLTTIREKQQNTSTALLEMAKNICEKYGVQASTACEVGDPKEVICEAVEKLKIQLLVVGSHGRGAVKRALLGSVSDYCINYAKCPVLVVKKKA</sequence>
<dbReference type="Gene3D" id="3.40.50.620">
    <property type="entry name" value="HUPs"/>
    <property type="match status" value="1"/>
</dbReference>
<feature type="domain" description="UspA" evidence="1">
    <location>
        <begin position="11"/>
        <end position="158"/>
    </location>
</feature>
<dbReference type="AlphaFoldDB" id="A0AAV3P3D4"/>
<dbReference type="InterPro" id="IPR006016">
    <property type="entry name" value="UspA"/>
</dbReference>
<evidence type="ECO:0000259" key="1">
    <source>
        <dbReference type="Pfam" id="PF00582"/>
    </source>
</evidence>
<dbReference type="PANTHER" id="PTHR31964:SF113">
    <property type="entry name" value="USPA DOMAIN-CONTAINING PROTEIN"/>
    <property type="match status" value="1"/>
</dbReference>
<dbReference type="GO" id="GO:0016787">
    <property type="term" value="F:hydrolase activity"/>
    <property type="evidence" value="ECO:0007669"/>
    <property type="project" value="UniProtKB-KW"/>
</dbReference>
<dbReference type="Pfam" id="PF00582">
    <property type="entry name" value="Usp"/>
    <property type="match status" value="1"/>
</dbReference>
<comment type="caution">
    <text evidence="2">The sequence shown here is derived from an EMBL/GenBank/DDBJ whole genome shotgun (WGS) entry which is preliminary data.</text>
</comment>
<dbReference type="PRINTS" id="PR01438">
    <property type="entry name" value="UNVRSLSTRESS"/>
</dbReference>
<dbReference type="InterPro" id="IPR006015">
    <property type="entry name" value="Universal_stress_UspA"/>
</dbReference>
<accession>A0AAV3P3D4</accession>
<gene>
    <name evidence="2" type="ORF">LIER_05478</name>
</gene>
<dbReference type="InterPro" id="IPR014729">
    <property type="entry name" value="Rossmann-like_a/b/a_fold"/>
</dbReference>
<dbReference type="EMBL" id="BAABME010000753">
    <property type="protein sequence ID" value="GAA0145236.1"/>
    <property type="molecule type" value="Genomic_DNA"/>
</dbReference>
<dbReference type="SUPFAM" id="SSF52402">
    <property type="entry name" value="Adenine nucleotide alpha hydrolases-like"/>
    <property type="match status" value="1"/>
</dbReference>
<name>A0AAV3P3D4_LITER</name>
<keyword evidence="2" id="KW-0378">Hydrolase</keyword>
<reference evidence="2 3" key="1">
    <citation type="submission" date="2024-01" db="EMBL/GenBank/DDBJ databases">
        <title>The complete chloroplast genome sequence of Lithospermum erythrorhizon: insights into the phylogenetic relationship among Boraginaceae species and the maternal lineages of purple gromwells.</title>
        <authorList>
            <person name="Okada T."/>
            <person name="Watanabe K."/>
        </authorList>
    </citation>
    <scope>NUCLEOTIDE SEQUENCE [LARGE SCALE GENOMIC DNA]</scope>
</reference>
<dbReference type="CDD" id="cd23659">
    <property type="entry name" value="USP_At3g01520-like"/>
    <property type="match status" value="1"/>
</dbReference>
<dbReference type="PANTHER" id="PTHR31964">
    <property type="entry name" value="ADENINE NUCLEOTIDE ALPHA HYDROLASES-LIKE SUPERFAMILY PROTEIN"/>
    <property type="match status" value="1"/>
</dbReference>
<evidence type="ECO:0000313" key="2">
    <source>
        <dbReference type="EMBL" id="GAA0145236.1"/>
    </source>
</evidence>
<keyword evidence="3" id="KW-1185">Reference proteome</keyword>
<organism evidence="2 3">
    <name type="scientific">Lithospermum erythrorhizon</name>
    <name type="common">Purple gromwell</name>
    <name type="synonym">Lithospermum officinale var. erythrorhizon</name>
    <dbReference type="NCBI Taxonomy" id="34254"/>
    <lineage>
        <taxon>Eukaryota</taxon>
        <taxon>Viridiplantae</taxon>
        <taxon>Streptophyta</taxon>
        <taxon>Embryophyta</taxon>
        <taxon>Tracheophyta</taxon>
        <taxon>Spermatophyta</taxon>
        <taxon>Magnoliopsida</taxon>
        <taxon>eudicotyledons</taxon>
        <taxon>Gunneridae</taxon>
        <taxon>Pentapetalae</taxon>
        <taxon>asterids</taxon>
        <taxon>lamiids</taxon>
        <taxon>Boraginales</taxon>
        <taxon>Boraginaceae</taxon>
        <taxon>Boraginoideae</taxon>
        <taxon>Lithospermeae</taxon>
        <taxon>Lithospermum</taxon>
    </lineage>
</organism>
<proteinExistence type="predicted"/>
<dbReference type="Proteomes" id="UP001454036">
    <property type="component" value="Unassembled WGS sequence"/>
</dbReference>
<evidence type="ECO:0000313" key="3">
    <source>
        <dbReference type="Proteomes" id="UP001454036"/>
    </source>
</evidence>
<protein>
    <submittedName>
        <fullName evidence="2">Hydrolase</fullName>
    </submittedName>
</protein>